<dbReference type="InterPro" id="IPR039300">
    <property type="entry name" value="JASON"/>
</dbReference>
<dbReference type="InParanoid" id="A0A1S3BHB7"/>
<feature type="region of interest" description="Disordered" evidence="1">
    <location>
        <begin position="259"/>
        <end position="308"/>
    </location>
</feature>
<dbReference type="AlphaFoldDB" id="A0A1S3BHB7"/>
<feature type="compositionally biased region" description="Basic and acidic residues" evidence="1">
    <location>
        <begin position="107"/>
        <end position="116"/>
    </location>
</feature>
<dbReference type="eggNOG" id="ENOG502QPPJ">
    <property type="taxonomic scope" value="Eukaryota"/>
</dbReference>
<feature type="compositionally biased region" description="Low complexity" evidence="1">
    <location>
        <begin position="125"/>
        <end position="139"/>
    </location>
</feature>
<dbReference type="Gramene" id="MELO3C012849.2.1">
    <property type="protein sequence ID" value="MELO3C012849.2.1"/>
    <property type="gene ID" value="MELO3C012849.2"/>
</dbReference>
<dbReference type="RefSeq" id="XP_008447385.2">
    <property type="nucleotide sequence ID" value="XM_008449163.3"/>
</dbReference>
<organism evidence="2 3">
    <name type="scientific">Cucumis melo</name>
    <name type="common">Muskmelon</name>
    <dbReference type="NCBI Taxonomy" id="3656"/>
    <lineage>
        <taxon>Eukaryota</taxon>
        <taxon>Viridiplantae</taxon>
        <taxon>Streptophyta</taxon>
        <taxon>Embryophyta</taxon>
        <taxon>Tracheophyta</taxon>
        <taxon>Spermatophyta</taxon>
        <taxon>Magnoliopsida</taxon>
        <taxon>eudicotyledons</taxon>
        <taxon>Gunneridae</taxon>
        <taxon>Pentapetalae</taxon>
        <taxon>rosids</taxon>
        <taxon>fabids</taxon>
        <taxon>Cucurbitales</taxon>
        <taxon>Cucurbitaceae</taxon>
        <taxon>Benincaseae</taxon>
        <taxon>Cucumis</taxon>
    </lineage>
</organism>
<protein>
    <submittedName>
        <fullName evidence="3">Uncharacterized protein LOC103489846</fullName>
    </submittedName>
</protein>
<feature type="region of interest" description="Disordered" evidence="1">
    <location>
        <begin position="17"/>
        <end position="54"/>
    </location>
</feature>
<dbReference type="KEGG" id="cmo:103489846"/>
<evidence type="ECO:0000256" key="1">
    <source>
        <dbReference type="SAM" id="MobiDB-lite"/>
    </source>
</evidence>
<gene>
    <name evidence="3" type="primary">LOC103489846</name>
</gene>
<feature type="compositionally biased region" description="Polar residues" evidence="1">
    <location>
        <begin position="30"/>
        <end position="53"/>
    </location>
</feature>
<dbReference type="PANTHER" id="PTHR33318:SF4">
    <property type="entry name" value="OS04G0511700 PROTEIN"/>
    <property type="match status" value="1"/>
</dbReference>
<evidence type="ECO:0000313" key="2">
    <source>
        <dbReference type="Proteomes" id="UP001652600"/>
    </source>
</evidence>
<accession>A0A1S3BHB7</accession>
<feature type="compositionally biased region" description="Polar residues" evidence="1">
    <location>
        <begin position="369"/>
        <end position="384"/>
    </location>
</feature>
<dbReference type="Proteomes" id="UP001652600">
    <property type="component" value="Chromosome 4"/>
</dbReference>
<feature type="region of interest" description="Disordered" evidence="1">
    <location>
        <begin position="369"/>
        <end position="388"/>
    </location>
</feature>
<keyword evidence="2" id="KW-1185">Reference proteome</keyword>
<proteinExistence type="predicted"/>
<evidence type="ECO:0000313" key="3">
    <source>
        <dbReference type="RefSeq" id="XP_008447385.2"/>
    </source>
</evidence>
<feature type="compositionally biased region" description="Acidic residues" evidence="1">
    <location>
        <begin position="151"/>
        <end position="162"/>
    </location>
</feature>
<feature type="compositionally biased region" description="Low complexity" evidence="1">
    <location>
        <begin position="291"/>
        <end position="301"/>
    </location>
</feature>
<feature type="region of interest" description="Disordered" evidence="1">
    <location>
        <begin position="328"/>
        <end position="359"/>
    </location>
</feature>
<reference evidence="3" key="1">
    <citation type="submission" date="2025-08" db="UniProtKB">
        <authorList>
            <consortium name="RefSeq"/>
        </authorList>
    </citation>
    <scope>IDENTIFICATION</scope>
    <source>
        <tissue evidence="3">Stem</tissue>
    </source>
</reference>
<dbReference type="PANTHER" id="PTHR33318">
    <property type="entry name" value="ASPARTYL/GLUTAMYL-TRNA(ASN/GLN) AMIDOTRANSFERASE SUBUNIT"/>
    <property type="match status" value="1"/>
</dbReference>
<feature type="compositionally biased region" description="Acidic residues" evidence="1">
    <location>
        <begin position="172"/>
        <end position="197"/>
    </location>
</feature>
<sequence length="428" mass="47341">MGCFIACFRSSTDVNKRRKQRRRKVLPREQTANAVSQLVQVSPSTVDTASDRSISPILKARDRREEQLNVSTRKRVTFDSNVKTYELEDVEAEAEAGAEGDAFLGKDGNKEEKDLAEIPQSQCKSYSGEGSTVSSISSYPPNHRYQNCRDSDDEDELDYADSDLDHDHVDTDVDDDDDDVEDEEYDNDFDDEDELIESSDKNSSDQVFADEVDSCLSVCGCPEKTEPQIGVRRTTRDRNACIHSVLKPVENISQWKAVKVKDKHPSNPPSCKENLALNGGARSSLTEPSFKKSSFGYKSKSCQPKSSDQDIAVDASLSNWLSSSEFTPPSKISTGISVLPTPESQGSNSPKSEEDRPILGALTMEELKQFSTTTSPRRSPNRSANDIPIIGTVGTYWSHSDSVEDSGLASSFKRVPNTSSNFRGMRVK</sequence>
<feature type="region of interest" description="Disordered" evidence="1">
    <location>
        <begin position="92"/>
        <end position="207"/>
    </location>
</feature>
<dbReference type="GO" id="GO:0007142">
    <property type="term" value="P:male meiosis II"/>
    <property type="evidence" value="ECO:0007669"/>
    <property type="project" value="InterPro"/>
</dbReference>
<feature type="compositionally biased region" description="Polar residues" evidence="1">
    <location>
        <begin position="328"/>
        <end position="350"/>
    </location>
</feature>
<dbReference type="GeneID" id="103489846"/>
<name>A0A1S3BHB7_CUCME</name>